<gene>
    <name evidence="2" type="ORF">GUJ93_ZPchr0006g45678</name>
</gene>
<dbReference type="AlphaFoldDB" id="A0A8J5W3M5"/>
<protein>
    <submittedName>
        <fullName evidence="2">Uncharacterized protein</fullName>
    </submittedName>
</protein>
<comment type="caution">
    <text evidence="2">The sequence shown here is derived from an EMBL/GenBank/DDBJ whole genome shotgun (WGS) entry which is preliminary data.</text>
</comment>
<name>A0A8J5W3M5_ZIZPA</name>
<keyword evidence="3" id="KW-1185">Reference proteome</keyword>
<sequence length="133" mass="14596">MRSLSSPVSRLAAKRSQRLNPSVRRDLEACEVLRGVAIESTGDEAEETRSSRPGLSKQHEIISSGLREVVPDRMPAAGEYAGPDSLGDRELSWHGVEELVRQLAHTIMAATAARRPPPAGTLRDRLTFHDENC</sequence>
<reference evidence="2" key="1">
    <citation type="journal article" date="2021" name="bioRxiv">
        <title>Whole Genome Assembly and Annotation of Northern Wild Rice, Zizania palustris L., Supports a Whole Genome Duplication in the Zizania Genus.</title>
        <authorList>
            <person name="Haas M."/>
            <person name="Kono T."/>
            <person name="Macchietto M."/>
            <person name="Millas R."/>
            <person name="McGilp L."/>
            <person name="Shao M."/>
            <person name="Duquette J."/>
            <person name="Hirsch C.N."/>
            <person name="Kimball J."/>
        </authorList>
    </citation>
    <scope>NUCLEOTIDE SEQUENCE</scope>
    <source>
        <tissue evidence="2">Fresh leaf tissue</tissue>
    </source>
</reference>
<feature type="region of interest" description="Disordered" evidence="1">
    <location>
        <begin position="39"/>
        <end position="58"/>
    </location>
</feature>
<dbReference type="Proteomes" id="UP000729402">
    <property type="component" value="Unassembled WGS sequence"/>
</dbReference>
<evidence type="ECO:0000256" key="1">
    <source>
        <dbReference type="SAM" id="MobiDB-lite"/>
    </source>
</evidence>
<organism evidence="2 3">
    <name type="scientific">Zizania palustris</name>
    <name type="common">Northern wild rice</name>
    <dbReference type="NCBI Taxonomy" id="103762"/>
    <lineage>
        <taxon>Eukaryota</taxon>
        <taxon>Viridiplantae</taxon>
        <taxon>Streptophyta</taxon>
        <taxon>Embryophyta</taxon>
        <taxon>Tracheophyta</taxon>
        <taxon>Spermatophyta</taxon>
        <taxon>Magnoliopsida</taxon>
        <taxon>Liliopsida</taxon>
        <taxon>Poales</taxon>
        <taxon>Poaceae</taxon>
        <taxon>BOP clade</taxon>
        <taxon>Oryzoideae</taxon>
        <taxon>Oryzeae</taxon>
        <taxon>Zizaniinae</taxon>
        <taxon>Zizania</taxon>
    </lineage>
</organism>
<evidence type="ECO:0000313" key="2">
    <source>
        <dbReference type="EMBL" id="KAG8073519.1"/>
    </source>
</evidence>
<proteinExistence type="predicted"/>
<reference evidence="2" key="2">
    <citation type="submission" date="2021-02" db="EMBL/GenBank/DDBJ databases">
        <authorList>
            <person name="Kimball J.A."/>
            <person name="Haas M.W."/>
            <person name="Macchietto M."/>
            <person name="Kono T."/>
            <person name="Duquette J."/>
            <person name="Shao M."/>
        </authorList>
    </citation>
    <scope>NUCLEOTIDE SEQUENCE</scope>
    <source>
        <tissue evidence="2">Fresh leaf tissue</tissue>
    </source>
</reference>
<evidence type="ECO:0000313" key="3">
    <source>
        <dbReference type="Proteomes" id="UP000729402"/>
    </source>
</evidence>
<dbReference type="EMBL" id="JAAALK010000283">
    <property type="protein sequence ID" value="KAG8073519.1"/>
    <property type="molecule type" value="Genomic_DNA"/>
</dbReference>
<accession>A0A8J5W3M5</accession>
<feature type="region of interest" description="Disordered" evidence="1">
    <location>
        <begin position="1"/>
        <end position="20"/>
    </location>
</feature>